<evidence type="ECO:0000259" key="2">
    <source>
        <dbReference type="Pfam" id="PF13439"/>
    </source>
</evidence>
<dbReference type="AlphaFoldDB" id="A0A0E3QT54"/>
<dbReference type="InterPro" id="IPR001296">
    <property type="entry name" value="Glyco_trans_1"/>
</dbReference>
<organism evidence="3 4">
    <name type="scientific">Methanosarcina barkeri MS</name>
    <dbReference type="NCBI Taxonomy" id="1434108"/>
    <lineage>
        <taxon>Archaea</taxon>
        <taxon>Methanobacteriati</taxon>
        <taxon>Methanobacteriota</taxon>
        <taxon>Stenosarchaea group</taxon>
        <taxon>Methanomicrobia</taxon>
        <taxon>Methanosarcinales</taxon>
        <taxon>Methanosarcinaceae</taxon>
        <taxon>Methanosarcina</taxon>
    </lineage>
</organism>
<accession>A0A0E3QT54</accession>
<protein>
    <submittedName>
        <fullName evidence="3">Glycosyl transferase, group 1</fullName>
    </submittedName>
</protein>
<dbReference type="Proteomes" id="UP000033033">
    <property type="component" value="Chromosome"/>
</dbReference>
<proteinExistence type="predicted"/>
<name>A0A0E3QT54_METBA</name>
<dbReference type="GeneID" id="24844006"/>
<dbReference type="Gene3D" id="3.40.50.2000">
    <property type="entry name" value="Glycogen Phosphorylase B"/>
    <property type="match status" value="2"/>
</dbReference>
<dbReference type="EMBL" id="CP009528">
    <property type="protein sequence ID" value="AKB53794.1"/>
    <property type="molecule type" value="Genomic_DNA"/>
</dbReference>
<dbReference type="KEGG" id="mby:MSBRM_0796"/>
<dbReference type="PATRIC" id="fig|1434108.4.peg.960"/>
<dbReference type="RefSeq" id="WP_048154730.1">
    <property type="nucleotide sequence ID" value="NZ_CP009528.1"/>
</dbReference>
<sequence length="376" mass="43348">MKNIIMLRSQYPDARLEKEARGLIESGYDVTLLVWDRGRISEIQRSCICRVKRFKLAVSPDSFKVCFYLPIWWLYIIFQLLSEKWDIIHAADFDTFAPALIMTRITKKPIIYDIFDFYADMIRFPIFPKISRIFFAKTDRFLMRFADVVIIPDDSRREQIGLSNNENVVTIVNAPPDTFSNNNVVPDSLSENFTIFYGGGINDDRGIDIMCKAVKTLSGVRLIIMGPCSEACGVRLKSICQNVPSIELYLKWTLHQEIISQAMNANILFAFYDPNIPNNKYASPNKLFEAMMCSKPILVNDNTSMAKIVREEDCGLVVPYGNVDAIKHAILTLKNDPTLCKRLGKNGRKAYATKYSWEIMEERLLEVYRRLDPERR</sequence>
<gene>
    <name evidence="3" type="ORF">MSBRM_0796</name>
</gene>
<dbReference type="CDD" id="cd03794">
    <property type="entry name" value="GT4_WbuB-like"/>
    <property type="match status" value="1"/>
</dbReference>
<dbReference type="STRING" id="1434108.MSBRM_0796"/>
<evidence type="ECO:0000313" key="3">
    <source>
        <dbReference type="EMBL" id="AKB53794.1"/>
    </source>
</evidence>
<feature type="domain" description="Glycosyltransferase subfamily 4-like N-terminal" evidence="2">
    <location>
        <begin position="20"/>
        <end position="160"/>
    </location>
</feature>
<keyword evidence="4" id="KW-1185">Reference proteome</keyword>
<keyword evidence="3" id="KW-0808">Transferase</keyword>
<evidence type="ECO:0000259" key="1">
    <source>
        <dbReference type="Pfam" id="PF00534"/>
    </source>
</evidence>
<dbReference type="SUPFAM" id="SSF53756">
    <property type="entry name" value="UDP-Glycosyltransferase/glycogen phosphorylase"/>
    <property type="match status" value="1"/>
</dbReference>
<dbReference type="InterPro" id="IPR028098">
    <property type="entry name" value="Glyco_trans_4-like_N"/>
</dbReference>
<dbReference type="GO" id="GO:0016757">
    <property type="term" value="F:glycosyltransferase activity"/>
    <property type="evidence" value="ECO:0007669"/>
    <property type="project" value="InterPro"/>
</dbReference>
<dbReference type="Pfam" id="PF00534">
    <property type="entry name" value="Glycos_transf_1"/>
    <property type="match status" value="1"/>
</dbReference>
<reference evidence="3 4" key="1">
    <citation type="submission" date="2014-07" db="EMBL/GenBank/DDBJ databases">
        <title>Methanogenic archaea and the global carbon cycle.</title>
        <authorList>
            <person name="Henriksen J.R."/>
            <person name="Luke J."/>
            <person name="Reinhart S."/>
            <person name="Benedict M.N."/>
            <person name="Youngblut N.D."/>
            <person name="Metcalf M.E."/>
            <person name="Whitaker R.J."/>
            <person name="Metcalf W.W."/>
        </authorList>
    </citation>
    <scope>NUCLEOTIDE SEQUENCE [LARGE SCALE GENOMIC DNA]</scope>
    <source>
        <strain evidence="3 4">MS</strain>
    </source>
</reference>
<dbReference type="Pfam" id="PF13439">
    <property type="entry name" value="Glyco_transf_4"/>
    <property type="match status" value="1"/>
</dbReference>
<evidence type="ECO:0000313" key="4">
    <source>
        <dbReference type="Proteomes" id="UP000033033"/>
    </source>
</evidence>
<dbReference type="PANTHER" id="PTHR12526">
    <property type="entry name" value="GLYCOSYLTRANSFERASE"/>
    <property type="match status" value="1"/>
</dbReference>
<dbReference type="HOGENOM" id="CLU_009583_36_4_2"/>
<feature type="domain" description="Glycosyl transferase family 1" evidence="1">
    <location>
        <begin position="192"/>
        <end position="349"/>
    </location>
</feature>